<gene>
    <name evidence="2" type="ORF">HKN21_08155</name>
</gene>
<evidence type="ECO:0000313" key="2">
    <source>
        <dbReference type="EMBL" id="NNF06718.1"/>
    </source>
</evidence>
<accession>A0A7Y2EET8</accession>
<sequence>MKPRGDYLLILIAALLVAGLTLSPYQSVSFERFDGTTVEVPNPEHVSHISDVWDYLQLGRQLERGEGFTTLFTYVPFTPVSEGTPFPLYWRQPVFPLLVAGTFVLGGSTSPNNFLGLQAVAIVSLGLGALRLGRVLLNRTWSLVAAFAIVTSPLILGVREPLVSTTLFAALLLWFCVLVLRANRPWHLALGGLCLGGLYLF</sequence>
<feature type="transmembrane region" description="Helical" evidence="1">
    <location>
        <begin position="7"/>
        <end position="25"/>
    </location>
</feature>
<name>A0A7Y2EET8_UNCEI</name>
<comment type="caution">
    <text evidence="2">The sequence shown here is derived from an EMBL/GenBank/DDBJ whole genome shotgun (WGS) entry which is preliminary data.</text>
</comment>
<feature type="non-terminal residue" evidence="2">
    <location>
        <position position="201"/>
    </location>
</feature>
<protein>
    <recommendedName>
        <fullName evidence="4">Glycosyltransferase RgtA/B/C/D-like domain-containing protein</fullName>
    </recommendedName>
</protein>
<reference evidence="2 3" key="1">
    <citation type="submission" date="2020-03" db="EMBL/GenBank/DDBJ databases">
        <title>Metabolic flexibility allows generalist bacteria to become dominant in a frequently disturbed ecosystem.</title>
        <authorList>
            <person name="Chen Y.-J."/>
            <person name="Leung P.M."/>
            <person name="Bay S.K."/>
            <person name="Hugenholtz P."/>
            <person name="Kessler A.J."/>
            <person name="Shelley G."/>
            <person name="Waite D.W."/>
            <person name="Cook P.L."/>
            <person name="Greening C."/>
        </authorList>
    </citation>
    <scope>NUCLEOTIDE SEQUENCE [LARGE SCALE GENOMIC DNA]</scope>
    <source>
        <strain evidence="2">SS_bin_28</strain>
    </source>
</reference>
<feature type="transmembrane region" description="Helical" evidence="1">
    <location>
        <begin position="162"/>
        <end position="180"/>
    </location>
</feature>
<feature type="transmembrane region" description="Helical" evidence="1">
    <location>
        <begin position="114"/>
        <end position="133"/>
    </location>
</feature>
<evidence type="ECO:0000313" key="3">
    <source>
        <dbReference type="Proteomes" id="UP000547674"/>
    </source>
</evidence>
<keyword evidence="1" id="KW-0472">Membrane</keyword>
<keyword evidence="1" id="KW-1133">Transmembrane helix</keyword>
<evidence type="ECO:0008006" key="4">
    <source>
        <dbReference type="Google" id="ProtNLM"/>
    </source>
</evidence>
<organism evidence="2 3">
    <name type="scientific">Eiseniibacteriota bacterium</name>
    <dbReference type="NCBI Taxonomy" id="2212470"/>
    <lineage>
        <taxon>Bacteria</taxon>
        <taxon>Candidatus Eiseniibacteriota</taxon>
    </lineage>
</organism>
<dbReference type="AlphaFoldDB" id="A0A7Y2EET8"/>
<dbReference type="Proteomes" id="UP000547674">
    <property type="component" value="Unassembled WGS sequence"/>
</dbReference>
<proteinExistence type="predicted"/>
<feature type="transmembrane region" description="Helical" evidence="1">
    <location>
        <begin position="140"/>
        <end position="156"/>
    </location>
</feature>
<evidence type="ECO:0000256" key="1">
    <source>
        <dbReference type="SAM" id="Phobius"/>
    </source>
</evidence>
<keyword evidence="1" id="KW-0812">Transmembrane</keyword>
<dbReference type="EMBL" id="JABDJR010000319">
    <property type="protein sequence ID" value="NNF06718.1"/>
    <property type="molecule type" value="Genomic_DNA"/>
</dbReference>